<evidence type="ECO:0000256" key="3">
    <source>
        <dbReference type="ARBA" id="ARBA00022989"/>
    </source>
</evidence>
<feature type="transmembrane region" description="Helical" evidence="5">
    <location>
        <begin position="19"/>
        <end position="40"/>
    </location>
</feature>
<proteinExistence type="predicted"/>
<dbReference type="KEGG" id="pmrn:116954742"/>
<dbReference type="PANTHER" id="PTHR19282:SF452">
    <property type="entry name" value="LD03691P"/>
    <property type="match status" value="1"/>
</dbReference>
<comment type="subcellular location">
    <subcellularLocation>
        <location evidence="1">Membrane</location>
        <topology evidence="1">Multi-pass membrane protein</topology>
    </subcellularLocation>
</comment>
<dbReference type="Pfam" id="PF00335">
    <property type="entry name" value="Tetraspanin"/>
    <property type="match status" value="1"/>
</dbReference>
<accession>A0AAJ7U7Q9</accession>
<evidence type="ECO:0000256" key="4">
    <source>
        <dbReference type="ARBA" id="ARBA00023136"/>
    </source>
</evidence>
<dbReference type="RefSeq" id="XP_032831403.1">
    <property type="nucleotide sequence ID" value="XM_032975512.1"/>
</dbReference>
<keyword evidence="3 5" id="KW-1133">Transmembrane helix</keyword>
<keyword evidence="2 5" id="KW-0812">Transmembrane</keyword>
<evidence type="ECO:0000256" key="5">
    <source>
        <dbReference type="SAM" id="Phobius"/>
    </source>
</evidence>
<dbReference type="Proteomes" id="UP001318040">
    <property type="component" value="Chromosome 56"/>
</dbReference>
<organism evidence="6 7">
    <name type="scientific">Petromyzon marinus</name>
    <name type="common">Sea lamprey</name>
    <dbReference type="NCBI Taxonomy" id="7757"/>
    <lineage>
        <taxon>Eukaryota</taxon>
        <taxon>Metazoa</taxon>
        <taxon>Chordata</taxon>
        <taxon>Craniata</taxon>
        <taxon>Vertebrata</taxon>
        <taxon>Cyclostomata</taxon>
        <taxon>Hyperoartia</taxon>
        <taxon>Petromyzontiformes</taxon>
        <taxon>Petromyzontidae</taxon>
        <taxon>Petromyzon</taxon>
    </lineage>
</organism>
<dbReference type="GO" id="GO:0016020">
    <property type="term" value="C:membrane"/>
    <property type="evidence" value="ECO:0007669"/>
    <property type="project" value="UniProtKB-SubCell"/>
</dbReference>
<dbReference type="InterPro" id="IPR018499">
    <property type="entry name" value="Tetraspanin/Peripherin"/>
</dbReference>
<gene>
    <name evidence="7" type="primary">LOC116954742</name>
</gene>
<feature type="transmembrane region" description="Helical" evidence="5">
    <location>
        <begin position="75"/>
        <end position="100"/>
    </location>
</feature>
<feature type="transmembrane region" description="Helical" evidence="5">
    <location>
        <begin position="162"/>
        <end position="184"/>
    </location>
</feature>
<evidence type="ECO:0000256" key="1">
    <source>
        <dbReference type="ARBA" id="ARBA00004141"/>
    </source>
</evidence>
<keyword evidence="6" id="KW-1185">Reference proteome</keyword>
<dbReference type="PRINTS" id="PR00259">
    <property type="entry name" value="TMFOUR"/>
</dbReference>
<feature type="transmembrane region" description="Helical" evidence="5">
    <location>
        <begin position="46"/>
        <end position="68"/>
    </location>
</feature>
<dbReference type="AlphaFoldDB" id="A0AAJ7U7Q9"/>
<dbReference type="PANTHER" id="PTHR19282">
    <property type="entry name" value="TETRASPANIN"/>
    <property type="match status" value="1"/>
</dbReference>
<keyword evidence="4 5" id="KW-0472">Membrane</keyword>
<protein>
    <submittedName>
        <fullName evidence="7">Tetraspanin-31-like</fullName>
    </submittedName>
</protein>
<evidence type="ECO:0000313" key="7">
    <source>
        <dbReference type="RefSeq" id="XP_032831403.1"/>
    </source>
</evidence>
<evidence type="ECO:0000256" key="2">
    <source>
        <dbReference type="ARBA" id="ARBA00022692"/>
    </source>
</evidence>
<name>A0AAJ7U7Q9_PETMA</name>
<sequence>MVCGGFVCSKNALGALNTLYMLVGLLLIGVAAYGAGFGIISSISVVGGVISVGFFLFLVSIVGLVGAVKHHQVLLFFYMVILVPMFIVQLGVSCTCLALNENQQDTLLELSWANANNKTREDVQKYLQCCGFTNTTEDPLCAEAHPEYTPCRLVFGKSLDGLLRAVGGIGLFFAFTLLLGLWLTHRYRNQKDPRGHSGAFL</sequence>
<reference evidence="7" key="1">
    <citation type="submission" date="2025-08" db="UniProtKB">
        <authorList>
            <consortium name="RefSeq"/>
        </authorList>
    </citation>
    <scope>IDENTIFICATION</scope>
    <source>
        <tissue evidence="7">Sperm</tissue>
    </source>
</reference>
<evidence type="ECO:0000313" key="6">
    <source>
        <dbReference type="Proteomes" id="UP001318040"/>
    </source>
</evidence>